<evidence type="ECO:0000256" key="1">
    <source>
        <dbReference type="SAM" id="Coils"/>
    </source>
</evidence>
<evidence type="ECO:0008006" key="4">
    <source>
        <dbReference type="Google" id="ProtNLM"/>
    </source>
</evidence>
<dbReference type="EMBL" id="VDUW01000002">
    <property type="protein sequence ID" value="TXL66831.1"/>
    <property type="molecule type" value="Genomic_DNA"/>
</dbReference>
<accession>A0A5C8P0D7</accession>
<evidence type="ECO:0000313" key="3">
    <source>
        <dbReference type="Proteomes" id="UP000321574"/>
    </source>
</evidence>
<dbReference type="RefSeq" id="WP_147666231.1">
    <property type="nucleotide sequence ID" value="NZ_VDUW01000002.1"/>
</dbReference>
<proteinExistence type="predicted"/>
<protein>
    <recommendedName>
        <fullName evidence="4">Serine protease</fullName>
    </recommendedName>
</protein>
<keyword evidence="1" id="KW-0175">Coiled coil</keyword>
<gene>
    <name evidence="2" type="ORF">FHP05_05525</name>
</gene>
<dbReference type="AlphaFoldDB" id="A0A5C8P0D7"/>
<name>A0A5C8P0D7_9BACI</name>
<comment type="caution">
    <text evidence="2">The sequence shown here is derived from an EMBL/GenBank/DDBJ whole genome shotgun (WGS) entry which is preliminary data.</text>
</comment>
<evidence type="ECO:0000313" key="2">
    <source>
        <dbReference type="EMBL" id="TXL66831.1"/>
    </source>
</evidence>
<dbReference type="OrthoDB" id="2901540at2"/>
<keyword evidence="3" id="KW-1185">Reference proteome</keyword>
<feature type="coiled-coil region" evidence="1">
    <location>
        <begin position="8"/>
        <end position="49"/>
    </location>
</feature>
<dbReference type="Proteomes" id="UP000321574">
    <property type="component" value="Unassembled WGS sequence"/>
</dbReference>
<reference evidence="2 3" key="1">
    <citation type="submission" date="2019-06" db="EMBL/GenBank/DDBJ databases">
        <title>Cerasibacillus sp. nov., isolated from maize field.</title>
        <authorList>
            <person name="Lin S.-Y."/>
            <person name="Tsai C.-F."/>
            <person name="Young C.-C."/>
        </authorList>
    </citation>
    <scope>NUCLEOTIDE SEQUENCE [LARGE SCALE GENOMIC DNA]</scope>
    <source>
        <strain evidence="2 3">CC-CFT480</strain>
    </source>
</reference>
<sequence length="67" mass="8278">MDHLFINNVDVHKQIHSIKKEIRNLQEKMNHLEEQLSYLQQNCQHVFNETDLMRRCVKCHYTESLYY</sequence>
<organism evidence="2 3">
    <name type="scientific">Cerasibacillus terrae</name>
    <dbReference type="NCBI Taxonomy" id="2498845"/>
    <lineage>
        <taxon>Bacteria</taxon>
        <taxon>Bacillati</taxon>
        <taxon>Bacillota</taxon>
        <taxon>Bacilli</taxon>
        <taxon>Bacillales</taxon>
        <taxon>Bacillaceae</taxon>
        <taxon>Cerasibacillus</taxon>
    </lineage>
</organism>